<comment type="caution">
    <text evidence="3">The sequence shown here is derived from an EMBL/GenBank/DDBJ whole genome shotgun (WGS) entry which is preliminary data.</text>
</comment>
<feature type="domain" description="Enoyl reductase (ER)" evidence="2">
    <location>
        <begin position="12"/>
        <end position="356"/>
    </location>
</feature>
<dbReference type="GO" id="GO:0016491">
    <property type="term" value="F:oxidoreductase activity"/>
    <property type="evidence" value="ECO:0007669"/>
    <property type="project" value="InterPro"/>
</dbReference>
<dbReference type="OrthoDB" id="3509362at2759"/>
<evidence type="ECO:0000256" key="1">
    <source>
        <dbReference type="ARBA" id="ARBA00005179"/>
    </source>
</evidence>
<dbReference type="Gene3D" id="3.90.180.10">
    <property type="entry name" value="Medium-chain alcohol dehydrogenases, catalytic domain"/>
    <property type="match status" value="1"/>
</dbReference>
<dbReference type="InterPro" id="IPR020843">
    <property type="entry name" value="ER"/>
</dbReference>
<dbReference type="SMART" id="SM00829">
    <property type="entry name" value="PKS_ER"/>
    <property type="match status" value="1"/>
</dbReference>
<proteinExistence type="predicted"/>
<keyword evidence="4" id="KW-1185">Reference proteome</keyword>
<reference evidence="3 4" key="1">
    <citation type="journal article" date="2016" name="Genome Biol. Evol.">
        <title>Divergent and convergent evolution of fungal pathogenicity.</title>
        <authorList>
            <person name="Shang Y."/>
            <person name="Xiao G."/>
            <person name="Zheng P."/>
            <person name="Cen K."/>
            <person name="Zhan S."/>
            <person name="Wang C."/>
        </authorList>
    </citation>
    <scope>NUCLEOTIDE SEQUENCE [LARGE SCALE GENOMIC DNA]</scope>
    <source>
        <strain evidence="3 4">RCEF 264</strain>
    </source>
</reference>
<organism evidence="3 4">
    <name type="scientific">Niveomyces insectorum RCEF 264</name>
    <dbReference type="NCBI Taxonomy" id="1081102"/>
    <lineage>
        <taxon>Eukaryota</taxon>
        <taxon>Fungi</taxon>
        <taxon>Dikarya</taxon>
        <taxon>Ascomycota</taxon>
        <taxon>Pezizomycotina</taxon>
        <taxon>Sordariomycetes</taxon>
        <taxon>Hypocreomycetidae</taxon>
        <taxon>Hypocreales</taxon>
        <taxon>Cordycipitaceae</taxon>
        <taxon>Niveomyces</taxon>
    </lineage>
</organism>
<dbReference type="PANTHER" id="PTHR45033:SF1">
    <property type="entry name" value="OXIDOREDUCTASE (EUROFUNG)"/>
    <property type="match status" value="1"/>
</dbReference>
<dbReference type="EMBL" id="AZHD01000006">
    <property type="protein sequence ID" value="OAA62574.1"/>
    <property type="molecule type" value="Genomic_DNA"/>
</dbReference>
<protein>
    <submittedName>
        <fullName evidence="3">Alcohol dehydrogenase superfamily, zinc-type</fullName>
    </submittedName>
</protein>
<accession>A0A167VG08</accession>
<evidence type="ECO:0000259" key="2">
    <source>
        <dbReference type="SMART" id="SM00829"/>
    </source>
</evidence>
<comment type="pathway">
    <text evidence="1">Secondary metabolite biosynthesis.</text>
</comment>
<gene>
    <name evidence="3" type="ORF">SPI_04114</name>
</gene>
<dbReference type="InterPro" id="IPR052711">
    <property type="entry name" value="Zinc_ADH-like"/>
</dbReference>
<dbReference type="InterPro" id="IPR011032">
    <property type="entry name" value="GroES-like_sf"/>
</dbReference>
<evidence type="ECO:0000313" key="3">
    <source>
        <dbReference type="EMBL" id="OAA62574.1"/>
    </source>
</evidence>
<dbReference type="STRING" id="1081102.A0A167VG08"/>
<dbReference type="PANTHER" id="PTHR45033">
    <property type="match status" value="1"/>
</dbReference>
<dbReference type="Pfam" id="PF08240">
    <property type="entry name" value="ADH_N"/>
    <property type="match status" value="1"/>
</dbReference>
<dbReference type="AlphaFoldDB" id="A0A167VG08"/>
<dbReference type="CDD" id="cd08276">
    <property type="entry name" value="MDR7"/>
    <property type="match status" value="1"/>
</dbReference>
<dbReference type="SUPFAM" id="SSF51735">
    <property type="entry name" value="NAD(P)-binding Rossmann-fold domains"/>
    <property type="match status" value="1"/>
</dbReference>
<dbReference type="InterPro" id="IPR036291">
    <property type="entry name" value="NAD(P)-bd_dom_sf"/>
</dbReference>
<evidence type="ECO:0000313" key="4">
    <source>
        <dbReference type="Proteomes" id="UP000076874"/>
    </source>
</evidence>
<name>A0A167VG08_9HYPO</name>
<dbReference type="Pfam" id="PF00107">
    <property type="entry name" value="ADH_zinc_N"/>
    <property type="match status" value="1"/>
</dbReference>
<dbReference type="Gene3D" id="3.40.50.720">
    <property type="entry name" value="NAD(P)-binding Rossmann-like Domain"/>
    <property type="match status" value="1"/>
</dbReference>
<dbReference type="SUPFAM" id="SSF50129">
    <property type="entry name" value="GroES-like"/>
    <property type="match status" value="1"/>
</dbReference>
<dbReference type="InterPro" id="IPR013154">
    <property type="entry name" value="ADH-like_N"/>
</dbReference>
<dbReference type="Proteomes" id="UP000076874">
    <property type="component" value="Unassembled WGS sequence"/>
</dbReference>
<dbReference type="InterPro" id="IPR013149">
    <property type="entry name" value="ADH-like_C"/>
</dbReference>
<sequence>MTMKQWTTLMDGIDKFRLETVPEPAVLKEDEVLVKIRCVSLNYRDAALINGDFKGSYETPRQPIVAASDASGVVVKLGGATAAARWREGDRVFTMLRPTHRTGPTRAEHHAAGIGIPQPGVLAECRVFPAAGLVAVPDYLTSDEASTLPTAATTAWMALNWDRPIGDPRRGRDVVVLLQGTGGVSIAGLQQAKALGLTTIVTSSSDAKLQRAQALGADYTINYKTTPNWDAEVLTLTNGKGADVVFETGGPATMDRSLRAVAEGGNISAIGILSGGLQDDGTTKPHQQSVSMGLIRRNATLKGINVGPHDRVEEMLRFVYGQAQIHPVIGRTFAFAEAKEALAYMHRGLHFGKVVINVD</sequence>